<accession>A0ABX2P6X7</accession>
<organism evidence="21 22">
    <name type="scientific">Asaia spathodeae</name>
    <dbReference type="NCBI Taxonomy" id="657016"/>
    <lineage>
        <taxon>Bacteria</taxon>
        <taxon>Pseudomonadati</taxon>
        <taxon>Pseudomonadota</taxon>
        <taxon>Alphaproteobacteria</taxon>
        <taxon>Acetobacterales</taxon>
        <taxon>Acetobacteraceae</taxon>
        <taxon>Asaia</taxon>
    </lineage>
</organism>
<evidence type="ECO:0000259" key="20">
    <source>
        <dbReference type="Pfam" id="PF12804"/>
    </source>
</evidence>
<dbReference type="InterPro" id="IPR038009">
    <property type="entry name" value="GlmU_C_LbH"/>
</dbReference>
<feature type="binding site" evidence="18">
    <location>
        <begin position="90"/>
        <end position="91"/>
    </location>
    <ligand>
        <name>UDP-N-acetyl-alpha-D-glucosamine</name>
        <dbReference type="ChEBI" id="CHEBI:57705"/>
    </ligand>
</feature>
<feature type="binding site" evidence="18">
    <location>
        <position position="371"/>
    </location>
    <ligand>
        <name>acetyl-CoA</name>
        <dbReference type="ChEBI" id="CHEBI:57288"/>
    </ligand>
</feature>
<dbReference type="InterPro" id="IPR018357">
    <property type="entry name" value="Hexapep_transf_CS"/>
</dbReference>
<feature type="binding site" evidence="18">
    <location>
        <position position="235"/>
    </location>
    <ligand>
        <name>Mg(2+)</name>
        <dbReference type="ChEBI" id="CHEBI:18420"/>
    </ligand>
</feature>
<evidence type="ECO:0000256" key="13">
    <source>
        <dbReference type="ARBA" id="ARBA00023315"/>
    </source>
</evidence>
<keyword evidence="12 18" id="KW-0511">Multifunctional enzyme</keyword>
<comment type="subunit">
    <text evidence="18">Homotrimer.</text>
</comment>
<keyword evidence="5 18" id="KW-0808">Transferase</keyword>
<keyword evidence="7 18" id="KW-0479">Metal-binding</keyword>
<keyword evidence="14 18" id="KW-0961">Cell wall biogenesis/degradation</keyword>
<dbReference type="NCBIfam" id="NF010933">
    <property type="entry name" value="PRK14353.1"/>
    <property type="match status" value="1"/>
</dbReference>
<evidence type="ECO:0000256" key="14">
    <source>
        <dbReference type="ARBA" id="ARBA00023316"/>
    </source>
</evidence>
<feature type="binding site" evidence="18">
    <location>
        <position position="414"/>
    </location>
    <ligand>
        <name>acetyl-CoA</name>
        <dbReference type="ChEBI" id="CHEBI:57288"/>
    </ligand>
</feature>
<feature type="binding site" evidence="18">
    <location>
        <position position="324"/>
    </location>
    <ligand>
        <name>UDP-N-acetyl-alpha-D-glucosamine</name>
        <dbReference type="ChEBI" id="CHEBI:57705"/>
    </ligand>
</feature>
<comment type="caution">
    <text evidence="21">The sequence shown here is derived from an EMBL/GenBank/DDBJ whole genome shotgun (WGS) entry which is preliminary data.</text>
</comment>
<gene>
    <name evidence="18 21" type="primary">glmU</name>
    <name evidence="21" type="ORF">HW542_12450</name>
</gene>
<sequence>MTSLSFSDGQTVRHHKPTTAVILAAGLGTRMRSSLPKALHPLGGRPMITHLIETAGSVFDRLVVVVGPDMQALEKAVTPWPCVVQSERLGTGHAARMAEDLFGEGDVAILYADNPLITADTMRALLAARRREGTSLALLAMRPADPGRYGRVIERNGCVQEIVEWKDATEAQREVTLCNAGVLCADAADLRRWLGALRNENAQGEYYLTDVVAQAAAEADVHHVEAPSEELAGINSRAELAVAEASLQKRLRLAAMEAGVTLVAPETVFFSVDTVLAPDVVVEPNVVFGPGVTVHSGARIRAFSHLEGCVVGGEALIGPYARLRPGTICGKGTHVGNFVELKATQLGDGAKANHLSYLGDSSIGARTNVGAGTITCNYDGFFKHRTTIGENVFVGSDAILVAPVTIGDNALIAAGSVITEDVEPGALALGRSRQTNKQERGRMISESLRAKKEQG</sequence>
<evidence type="ECO:0000256" key="16">
    <source>
        <dbReference type="ARBA" id="ARBA00048493"/>
    </source>
</evidence>
<feature type="binding site" evidence="18">
    <location>
        <position position="179"/>
    </location>
    <ligand>
        <name>UDP-N-acetyl-alpha-D-glucosamine</name>
        <dbReference type="ChEBI" id="CHEBI:57705"/>
    </ligand>
</feature>
<comment type="similarity">
    <text evidence="2 18">In the C-terminal section; belongs to the transferase hexapeptide repeat family.</text>
</comment>
<feature type="binding site" evidence="18">
    <location>
        <position position="85"/>
    </location>
    <ligand>
        <name>UDP-N-acetyl-alpha-D-glucosamine</name>
        <dbReference type="ChEBI" id="CHEBI:57705"/>
    </ligand>
</feature>
<dbReference type="InterPro" id="IPR050065">
    <property type="entry name" value="GlmU-like"/>
</dbReference>
<evidence type="ECO:0000256" key="9">
    <source>
        <dbReference type="ARBA" id="ARBA00022842"/>
    </source>
</evidence>
<feature type="region of interest" description="Linker" evidence="18">
    <location>
        <begin position="238"/>
        <end position="258"/>
    </location>
</feature>
<dbReference type="Proteomes" id="UP001516351">
    <property type="component" value="Unassembled WGS sequence"/>
</dbReference>
<feature type="binding site" evidence="18">
    <location>
        <begin position="23"/>
        <end position="26"/>
    </location>
    <ligand>
        <name>UDP-N-acetyl-alpha-D-glucosamine</name>
        <dbReference type="ChEBI" id="CHEBI:57705"/>
    </ligand>
</feature>
<keyword evidence="10 18" id="KW-0133">Cell shape</keyword>
<proteinExistence type="inferred from homology"/>
<feature type="binding site" evidence="18">
    <location>
        <position position="368"/>
    </location>
    <ligand>
        <name>UDP-N-acetyl-alpha-D-glucosamine</name>
        <dbReference type="ChEBI" id="CHEBI:57705"/>
    </ligand>
</feature>
<feature type="region of interest" description="N-acetyltransferase" evidence="18">
    <location>
        <begin position="259"/>
        <end position="455"/>
    </location>
</feature>
<evidence type="ECO:0000256" key="17">
    <source>
        <dbReference type="ARBA" id="ARBA00049628"/>
    </source>
</evidence>
<feature type="binding site" evidence="18">
    <location>
        <position position="431"/>
    </location>
    <ligand>
        <name>acetyl-CoA</name>
        <dbReference type="ChEBI" id="CHEBI:57288"/>
    </ligand>
</feature>
<comment type="pathway">
    <text evidence="18">Bacterial outer membrane biogenesis; LPS lipid A biosynthesis.</text>
</comment>
<evidence type="ECO:0000256" key="1">
    <source>
        <dbReference type="ARBA" id="ARBA00004496"/>
    </source>
</evidence>
<comment type="similarity">
    <text evidence="3 18">In the N-terminal section; belongs to the N-acetylglucosamine-1-phosphate uridyltransferase family.</text>
</comment>
<dbReference type="Pfam" id="PF00132">
    <property type="entry name" value="Hexapep"/>
    <property type="match status" value="1"/>
</dbReference>
<dbReference type="Pfam" id="PF12804">
    <property type="entry name" value="NTP_transf_3"/>
    <property type="match status" value="1"/>
</dbReference>
<evidence type="ECO:0000256" key="4">
    <source>
        <dbReference type="ARBA" id="ARBA00022490"/>
    </source>
</evidence>
<keyword evidence="13 18" id="KW-0012">Acyltransferase</keyword>
<keyword evidence="22" id="KW-1185">Reference proteome</keyword>
<dbReference type="NCBIfam" id="TIGR01173">
    <property type="entry name" value="glmU"/>
    <property type="match status" value="1"/>
</dbReference>
<name>A0ABX2P6X7_9PROT</name>
<dbReference type="InterPro" id="IPR011004">
    <property type="entry name" value="Trimer_LpxA-like_sf"/>
</dbReference>
<evidence type="ECO:0000256" key="19">
    <source>
        <dbReference type="SAM" id="MobiDB-lite"/>
    </source>
</evidence>
<comment type="pathway">
    <text evidence="18">Nucleotide-sugar biosynthesis; UDP-N-acetyl-alpha-D-glucosamine biosynthesis; UDP-N-acetyl-alpha-D-glucosamine from N-acetyl-alpha-D-glucosamine 1-phosphate: step 1/1.</text>
</comment>
<dbReference type="InterPro" id="IPR005882">
    <property type="entry name" value="Bifunctional_GlmU"/>
</dbReference>
<feature type="binding site" evidence="18">
    <location>
        <position position="113"/>
    </location>
    <ligand>
        <name>Mg(2+)</name>
        <dbReference type="ChEBI" id="CHEBI:18420"/>
    </ligand>
</feature>
<dbReference type="InterPro" id="IPR025877">
    <property type="entry name" value="MobA-like_NTP_Trfase"/>
</dbReference>
<feature type="compositionally biased region" description="Basic and acidic residues" evidence="19">
    <location>
        <begin position="436"/>
        <end position="455"/>
    </location>
</feature>
<evidence type="ECO:0000313" key="22">
    <source>
        <dbReference type="Proteomes" id="UP001516351"/>
    </source>
</evidence>
<feature type="binding site" evidence="18">
    <location>
        <position position="357"/>
    </location>
    <ligand>
        <name>UDP-N-acetyl-alpha-D-glucosamine</name>
        <dbReference type="ChEBI" id="CHEBI:57705"/>
    </ligand>
</feature>
<evidence type="ECO:0000256" key="18">
    <source>
        <dbReference type="HAMAP-Rule" id="MF_01631"/>
    </source>
</evidence>
<keyword evidence="9 18" id="KW-0460">Magnesium</keyword>
<dbReference type="CDD" id="cd02540">
    <property type="entry name" value="GT2_GlmU_N_bac"/>
    <property type="match status" value="1"/>
</dbReference>
<reference evidence="21 22" key="1">
    <citation type="submission" date="2020-06" db="EMBL/GenBank/DDBJ databases">
        <title>Synonyms of Asaia species.</title>
        <authorList>
            <person name="Sombolestani A."/>
        </authorList>
    </citation>
    <scope>NUCLEOTIDE SEQUENCE [LARGE SCALE GENOMIC DNA]</scope>
    <source>
        <strain evidence="21 22">LMG 27047</strain>
    </source>
</reference>
<feature type="domain" description="MobA-like NTP transferase" evidence="20">
    <location>
        <begin position="20"/>
        <end position="167"/>
    </location>
</feature>
<evidence type="ECO:0000256" key="15">
    <source>
        <dbReference type="ARBA" id="ARBA00048247"/>
    </source>
</evidence>
<dbReference type="CDD" id="cd03353">
    <property type="entry name" value="LbH_GlmU_C"/>
    <property type="match status" value="1"/>
</dbReference>
<dbReference type="SUPFAM" id="SSF53448">
    <property type="entry name" value="Nucleotide-diphospho-sugar transferases"/>
    <property type="match status" value="1"/>
</dbReference>
<keyword evidence="6 18" id="KW-0548">Nucleotidyltransferase</keyword>
<comment type="subcellular location">
    <subcellularLocation>
        <location evidence="1 18">Cytoplasm</location>
    </subcellularLocation>
</comment>
<evidence type="ECO:0000256" key="3">
    <source>
        <dbReference type="ARBA" id="ARBA00007947"/>
    </source>
</evidence>
<evidence type="ECO:0000256" key="8">
    <source>
        <dbReference type="ARBA" id="ARBA00022737"/>
    </source>
</evidence>
<feature type="binding site" evidence="18">
    <location>
        <position position="164"/>
    </location>
    <ligand>
        <name>UDP-N-acetyl-alpha-D-glucosamine</name>
        <dbReference type="ChEBI" id="CHEBI:57705"/>
    </ligand>
</feature>
<dbReference type="PROSITE" id="PS00101">
    <property type="entry name" value="HEXAPEP_TRANSFERASES"/>
    <property type="match status" value="1"/>
</dbReference>
<feature type="binding site" evidence="18">
    <location>
        <begin position="377"/>
        <end position="378"/>
    </location>
    <ligand>
        <name>acetyl-CoA</name>
        <dbReference type="ChEBI" id="CHEBI:57288"/>
    </ligand>
</feature>
<comment type="pathway">
    <text evidence="18">Nucleotide-sugar biosynthesis; UDP-N-acetyl-alpha-D-glucosamine biosynthesis; N-acetyl-alpha-D-glucosamine 1-phosphate from alpha-D-glucosamine 6-phosphate (route II): step 2/2.</text>
</comment>
<dbReference type="InterPro" id="IPR029044">
    <property type="entry name" value="Nucleotide-diphossugar_trans"/>
</dbReference>
<evidence type="ECO:0000256" key="5">
    <source>
        <dbReference type="ARBA" id="ARBA00022679"/>
    </source>
</evidence>
<comment type="catalytic activity">
    <reaction evidence="15 18">
        <text>alpha-D-glucosamine 1-phosphate + acetyl-CoA = N-acetyl-alpha-D-glucosamine 1-phosphate + CoA + H(+)</text>
        <dbReference type="Rhea" id="RHEA:13725"/>
        <dbReference type="ChEBI" id="CHEBI:15378"/>
        <dbReference type="ChEBI" id="CHEBI:57287"/>
        <dbReference type="ChEBI" id="CHEBI:57288"/>
        <dbReference type="ChEBI" id="CHEBI:57776"/>
        <dbReference type="ChEBI" id="CHEBI:58516"/>
        <dbReference type="EC" id="2.3.1.157"/>
    </reaction>
</comment>
<protein>
    <recommendedName>
        <fullName evidence="18">Bifunctional protein GlmU</fullName>
    </recommendedName>
    <domain>
        <recommendedName>
            <fullName evidence="18">UDP-N-acetylglucosamine pyrophosphorylase</fullName>
            <ecNumber evidence="18">2.7.7.23</ecNumber>
        </recommendedName>
        <alternativeName>
            <fullName evidence="18">N-acetylglucosamine-1-phosphate uridyltransferase</fullName>
        </alternativeName>
    </domain>
    <domain>
        <recommendedName>
            <fullName evidence="18">Glucosamine-1-phosphate N-acetyltransferase</fullName>
            <ecNumber evidence="18">2.3.1.157</ecNumber>
        </recommendedName>
    </domain>
</protein>
<feature type="active site" description="Proton acceptor" evidence="18">
    <location>
        <position position="354"/>
    </location>
</feature>
<evidence type="ECO:0000256" key="10">
    <source>
        <dbReference type="ARBA" id="ARBA00022960"/>
    </source>
</evidence>
<dbReference type="Gene3D" id="3.90.550.10">
    <property type="entry name" value="Spore Coat Polysaccharide Biosynthesis Protein SpsA, Chain A"/>
    <property type="match status" value="1"/>
</dbReference>
<evidence type="ECO:0000256" key="12">
    <source>
        <dbReference type="ARBA" id="ARBA00023268"/>
    </source>
</evidence>
<keyword evidence="4 18" id="KW-0963">Cytoplasm</keyword>
<dbReference type="HAMAP" id="MF_01631">
    <property type="entry name" value="GlmU"/>
    <property type="match status" value="1"/>
</dbReference>
<dbReference type="InterPro" id="IPR001451">
    <property type="entry name" value="Hexapep"/>
</dbReference>
<evidence type="ECO:0000256" key="11">
    <source>
        <dbReference type="ARBA" id="ARBA00022984"/>
    </source>
</evidence>
<feature type="region of interest" description="Pyrophosphorylase" evidence="18">
    <location>
        <begin position="1"/>
        <end position="237"/>
    </location>
</feature>
<evidence type="ECO:0000256" key="6">
    <source>
        <dbReference type="ARBA" id="ARBA00022695"/>
    </source>
</evidence>
<feature type="binding site" evidence="18">
    <location>
        <position position="235"/>
    </location>
    <ligand>
        <name>UDP-N-acetyl-alpha-D-glucosamine</name>
        <dbReference type="ChEBI" id="CHEBI:57705"/>
    </ligand>
</feature>
<dbReference type="RefSeq" id="WP_267311856.1">
    <property type="nucleotide sequence ID" value="NZ_JABXXV010000006.1"/>
</dbReference>
<dbReference type="EMBL" id="JABXXV010000006">
    <property type="protein sequence ID" value="NVN47611.1"/>
    <property type="molecule type" value="Genomic_DNA"/>
</dbReference>
<dbReference type="PANTHER" id="PTHR43584">
    <property type="entry name" value="NUCLEOTIDYL TRANSFERASE"/>
    <property type="match status" value="1"/>
</dbReference>
<keyword evidence="8 18" id="KW-0677">Repeat</keyword>
<dbReference type="GO" id="GO:0003977">
    <property type="term" value="F:UDP-N-acetylglucosamine diphosphorylase activity"/>
    <property type="evidence" value="ECO:0007669"/>
    <property type="project" value="UniProtKB-EC"/>
</dbReference>
<dbReference type="EC" id="2.7.7.23" evidence="18"/>
<feature type="binding site" evidence="18">
    <location>
        <position position="396"/>
    </location>
    <ligand>
        <name>acetyl-CoA</name>
        <dbReference type="ChEBI" id="CHEBI:57288"/>
    </ligand>
</feature>
<evidence type="ECO:0000256" key="2">
    <source>
        <dbReference type="ARBA" id="ARBA00007707"/>
    </source>
</evidence>
<dbReference type="PANTHER" id="PTHR43584:SF3">
    <property type="entry name" value="BIFUNCTIONAL PROTEIN GLMU"/>
    <property type="match status" value="1"/>
</dbReference>
<comment type="function">
    <text evidence="17 18">Catalyzes the last two sequential reactions in the de novo biosynthetic pathway for UDP-N-acetylglucosamine (UDP-GlcNAc). The C-terminal domain catalyzes the transfer of acetyl group from acetyl coenzyme A to glucosamine-1-phosphate (GlcN-1-P) to produce N-acetylglucosamine-1-phosphate (GlcNAc-1-P), which is converted into UDP-GlcNAc by the transfer of uridine 5-monophosphate (from uridine 5-triphosphate), a reaction catalyzed by the N-terminal domain.</text>
</comment>
<dbReference type="SUPFAM" id="SSF51161">
    <property type="entry name" value="Trimeric LpxA-like enzymes"/>
    <property type="match status" value="1"/>
</dbReference>
<keyword evidence="11 18" id="KW-0573">Peptidoglycan synthesis</keyword>
<feature type="binding site" evidence="18">
    <location>
        <position position="37"/>
    </location>
    <ligand>
        <name>UDP-N-acetyl-alpha-D-glucosamine</name>
        <dbReference type="ChEBI" id="CHEBI:57705"/>
    </ligand>
</feature>
<feature type="binding site" evidence="18">
    <location>
        <position position="342"/>
    </location>
    <ligand>
        <name>UDP-N-acetyl-alpha-D-glucosamine</name>
        <dbReference type="ChEBI" id="CHEBI:57705"/>
    </ligand>
</feature>
<comment type="catalytic activity">
    <reaction evidence="16 18">
        <text>N-acetyl-alpha-D-glucosamine 1-phosphate + UTP + H(+) = UDP-N-acetyl-alpha-D-glucosamine + diphosphate</text>
        <dbReference type="Rhea" id="RHEA:13509"/>
        <dbReference type="ChEBI" id="CHEBI:15378"/>
        <dbReference type="ChEBI" id="CHEBI:33019"/>
        <dbReference type="ChEBI" id="CHEBI:46398"/>
        <dbReference type="ChEBI" id="CHEBI:57705"/>
        <dbReference type="ChEBI" id="CHEBI:57776"/>
        <dbReference type="EC" id="2.7.7.23"/>
    </reaction>
</comment>
<dbReference type="EC" id="2.3.1.157" evidence="18"/>
<comment type="caution">
    <text evidence="18">Lacks conserved residue(s) required for the propagation of feature annotation.</text>
</comment>
<comment type="cofactor">
    <cofactor evidence="18">
        <name>Mg(2+)</name>
        <dbReference type="ChEBI" id="CHEBI:18420"/>
    </cofactor>
    <text evidence="18">Binds 1 Mg(2+) ion per subunit.</text>
</comment>
<dbReference type="Gene3D" id="2.160.10.10">
    <property type="entry name" value="Hexapeptide repeat proteins"/>
    <property type="match status" value="1"/>
</dbReference>
<feature type="binding site" evidence="18">
    <location>
        <position position="150"/>
    </location>
    <ligand>
        <name>UDP-N-acetyl-alpha-D-glucosamine</name>
        <dbReference type="ChEBI" id="CHEBI:57705"/>
    </ligand>
</feature>
<evidence type="ECO:0000256" key="7">
    <source>
        <dbReference type="ARBA" id="ARBA00022723"/>
    </source>
</evidence>
<evidence type="ECO:0000313" key="21">
    <source>
        <dbReference type="EMBL" id="NVN47611.1"/>
    </source>
</evidence>
<feature type="region of interest" description="Disordered" evidence="19">
    <location>
        <begin position="431"/>
        <end position="455"/>
    </location>
</feature>